<evidence type="ECO:0000313" key="11">
    <source>
        <dbReference type="EMBL" id="SNV22625.1"/>
    </source>
</evidence>
<dbReference type="PANTHER" id="PTHR24221">
    <property type="entry name" value="ATP-BINDING CASSETTE SUB-FAMILY B"/>
    <property type="match status" value="1"/>
</dbReference>
<feature type="transmembrane region" description="Helical" evidence="8">
    <location>
        <begin position="376"/>
        <end position="398"/>
    </location>
</feature>
<evidence type="ECO:0000259" key="10">
    <source>
        <dbReference type="PROSITE" id="PS50929"/>
    </source>
</evidence>
<evidence type="ECO:0000256" key="2">
    <source>
        <dbReference type="ARBA" id="ARBA00022692"/>
    </source>
</evidence>
<dbReference type="PROSITE" id="PS50893">
    <property type="entry name" value="ABC_TRANSPORTER_2"/>
    <property type="match status" value="1"/>
</dbReference>
<feature type="region of interest" description="Disordered" evidence="7">
    <location>
        <begin position="107"/>
        <end position="126"/>
    </location>
</feature>
<evidence type="ECO:0000256" key="8">
    <source>
        <dbReference type="SAM" id="Phobius"/>
    </source>
</evidence>
<dbReference type="SMART" id="SM00382">
    <property type="entry name" value="AAA"/>
    <property type="match status" value="1"/>
</dbReference>
<dbReference type="GO" id="GO:0140359">
    <property type="term" value="F:ABC-type transporter activity"/>
    <property type="evidence" value="ECO:0007669"/>
    <property type="project" value="InterPro"/>
</dbReference>
<organism evidence="11 12">
    <name type="scientific">Dermatophilus congolensis</name>
    <dbReference type="NCBI Taxonomy" id="1863"/>
    <lineage>
        <taxon>Bacteria</taxon>
        <taxon>Bacillati</taxon>
        <taxon>Actinomycetota</taxon>
        <taxon>Actinomycetes</taxon>
        <taxon>Micrococcales</taxon>
        <taxon>Dermatophilaceae</taxon>
        <taxon>Dermatophilus</taxon>
    </lineage>
</organism>
<evidence type="ECO:0000256" key="5">
    <source>
        <dbReference type="ARBA" id="ARBA00022989"/>
    </source>
</evidence>
<feature type="transmembrane region" description="Helical" evidence="8">
    <location>
        <begin position="410"/>
        <end position="432"/>
    </location>
</feature>
<gene>
    <name evidence="11" type="primary">irtA</name>
    <name evidence="11" type="ORF">SAMEA4475696_01586</name>
</gene>
<dbReference type="InterPro" id="IPR036640">
    <property type="entry name" value="ABC1_TM_sf"/>
</dbReference>
<keyword evidence="4 11" id="KW-0067">ATP-binding</keyword>
<dbReference type="STRING" id="1121387.GCA_000429885_02252"/>
<evidence type="ECO:0000256" key="1">
    <source>
        <dbReference type="ARBA" id="ARBA00004651"/>
    </source>
</evidence>
<dbReference type="Gene3D" id="1.20.1560.10">
    <property type="entry name" value="ABC transporter type 1, transmembrane domain"/>
    <property type="match status" value="1"/>
</dbReference>
<dbReference type="KEGG" id="dco:SAMEA4475696_1586"/>
<feature type="domain" description="ABC transporter" evidence="9">
    <location>
        <begin position="465"/>
        <end position="691"/>
    </location>
</feature>
<keyword evidence="11" id="KW-0378">Hydrolase</keyword>
<feature type="domain" description="ABC transmembrane type-1" evidence="10">
    <location>
        <begin position="150"/>
        <end position="426"/>
    </location>
</feature>
<feature type="transmembrane region" description="Helical" evidence="8">
    <location>
        <begin position="144"/>
        <end position="166"/>
    </location>
</feature>
<dbReference type="AlphaFoldDB" id="A0A239VK40"/>
<proteinExistence type="predicted"/>
<evidence type="ECO:0000256" key="6">
    <source>
        <dbReference type="ARBA" id="ARBA00023136"/>
    </source>
</evidence>
<dbReference type="SUPFAM" id="SSF90123">
    <property type="entry name" value="ABC transporter transmembrane region"/>
    <property type="match status" value="1"/>
</dbReference>
<dbReference type="InterPro" id="IPR003439">
    <property type="entry name" value="ABC_transporter-like_ATP-bd"/>
</dbReference>
<dbReference type="InterPro" id="IPR003593">
    <property type="entry name" value="AAA+_ATPase"/>
</dbReference>
<evidence type="ECO:0000256" key="7">
    <source>
        <dbReference type="SAM" id="MobiDB-lite"/>
    </source>
</evidence>
<dbReference type="GO" id="GO:0005886">
    <property type="term" value="C:plasma membrane"/>
    <property type="evidence" value="ECO:0007669"/>
    <property type="project" value="UniProtKB-SubCell"/>
</dbReference>
<dbReference type="Gene3D" id="3.40.50.300">
    <property type="entry name" value="P-loop containing nucleotide triphosphate hydrolases"/>
    <property type="match status" value="1"/>
</dbReference>
<dbReference type="PANTHER" id="PTHR24221:SF654">
    <property type="entry name" value="ATP-BINDING CASSETTE SUB-FAMILY B MEMBER 6"/>
    <property type="match status" value="1"/>
</dbReference>
<dbReference type="GO" id="GO:0034040">
    <property type="term" value="F:ATPase-coupled lipid transmembrane transporter activity"/>
    <property type="evidence" value="ECO:0007669"/>
    <property type="project" value="TreeGrafter"/>
</dbReference>
<comment type="subcellular location">
    <subcellularLocation>
        <location evidence="1">Cell membrane</location>
        <topology evidence="1">Multi-pass membrane protein</topology>
    </subcellularLocation>
</comment>
<dbReference type="EMBL" id="LT906453">
    <property type="protein sequence ID" value="SNV22625.1"/>
    <property type="molecule type" value="Genomic_DNA"/>
</dbReference>
<evidence type="ECO:0000313" key="12">
    <source>
        <dbReference type="Proteomes" id="UP000242637"/>
    </source>
</evidence>
<evidence type="ECO:0000256" key="3">
    <source>
        <dbReference type="ARBA" id="ARBA00022741"/>
    </source>
</evidence>
<dbReference type="SUPFAM" id="SSF52540">
    <property type="entry name" value="P-loop containing nucleoside triphosphate hydrolases"/>
    <property type="match status" value="1"/>
</dbReference>
<dbReference type="InterPro" id="IPR017871">
    <property type="entry name" value="ABC_transporter-like_CS"/>
</dbReference>
<name>A0A239VK40_9MICO</name>
<reference evidence="11 12" key="1">
    <citation type="submission" date="2017-06" db="EMBL/GenBank/DDBJ databases">
        <authorList>
            <consortium name="Pathogen Informatics"/>
        </authorList>
    </citation>
    <scope>NUCLEOTIDE SEQUENCE [LARGE SCALE GENOMIC DNA]</scope>
    <source>
        <strain evidence="11 12">NCTC13039</strain>
    </source>
</reference>
<dbReference type="EC" id="3.6.3.-" evidence="11"/>
<protein>
    <submittedName>
        <fullName evidence="11">Iron import ATP-binding/permease protein IrtA</fullName>
        <ecNumber evidence="11">3.6.3.-</ecNumber>
    </submittedName>
</protein>
<accession>A0A239VK40</accession>
<dbReference type="OrthoDB" id="9806127at2"/>
<evidence type="ECO:0000259" key="9">
    <source>
        <dbReference type="PROSITE" id="PS50893"/>
    </source>
</evidence>
<keyword evidence="6 8" id="KW-0472">Membrane</keyword>
<dbReference type="PROSITE" id="PS00211">
    <property type="entry name" value="ABC_TRANSPORTER_1"/>
    <property type="match status" value="1"/>
</dbReference>
<dbReference type="Proteomes" id="UP000242637">
    <property type="component" value="Chromosome 1"/>
</dbReference>
<feature type="transmembrane region" description="Helical" evidence="8">
    <location>
        <begin position="261"/>
        <end position="280"/>
    </location>
</feature>
<dbReference type="Pfam" id="PF00664">
    <property type="entry name" value="ABC_membrane"/>
    <property type="match status" value="1"/>
</dbReference>
<dbReference type="InterPro" id="IPR011527">
    <property type="entry name" value="ABC1_TM_dom"/>
</dbReference>
<feature type="transmembrane region" description="Helical" evidence="8">
    <location>
        <begin position="286"/>
        <end position="305"/>
    </location>
</feature>
<dbReference type="InterPro" id="IPR027417">
    <property type="entry name" value="P-loop_NTPase"/>
</dbReference>
<keyword evidence="5 8" id="KW-1133">Transmembrane helix</keyword>
<keyword evidence="12" id="KW-1185">Reference proteome</keyword>
<dbReference type="Pfam" id="PF00005">
    <property type="entry name" value="ABC_tran"/>
    <property type="match status" value="1"/>
</dbReference>
<dbReference type="GO" id="GO:0016887">
    <property type="term" value="F:ATP hydrolysis activity"/>
    <property type="evidence" value="ECO:0007669"/>
    <property type="project" value="InterPro"/>
</dbReference>
<sequence length="691" mass="75030">MHDIDCVLKSFLGDFTSSEFDVDQAFLPAEGEVVQSADHVGPLQWTQWFLGRVLGGWREGFVTIACHGRAEYRETSFILRTIIIHYTEIEPLNRFLRVGLPTHRELPPRELRDTAEEEKLDTDSHDNQAGQAALGTLLTPVRGLLLTARILGGLSGLLSIAPYVALVELGRLLLSSTPDPEHVRNITHILVATFLSQLFVHFLALTVCHFADLKLAGHIRRELITHMAQAPLSWFTATNSSRVRKAVQDDTKTLHQLIAHAPVDTTFAIISPICLVAYAFVVNWRLGLLSIATLPLYVLLQMFSMRDMGEKTAHMNQLLDHASATVVEFCDGIEVVRAFGRTNEAHSRFTQASTRFVDFFLDWIKPLLRISALSEAVVSTSVLLFVNTAVGALLVHAGHVGVVDLLTTTLISLVVPGAVLVLGGSMWSYQLAGSAAVRIRHLIDTPTLTSHNPTEQKNTPADTSVEFENVTFSYNEGITALRNVSVTIPAGSTTALVGPSGSGKSTLATMIARFNDPTSGVVRIGGVDIRDIDNLYEHVAFVLQTPHLPDLPVREIIRLAKPEATDEQVRQAAIGAHIWDEIAALPNGLDSRANLSGGQRQRLAIAQALLADRPIVILDEATTATDPEVEAEVQAALSHLAIGRTVIVIAHTATSVIGVDQVVALRDGQIVAVQSNPTHAELSSLLGAVHV</sequence>
<keyword evidence="2 8" id="KW-0812">Transmembrane</keyword>
<feature type="transmembrane region" description="Helical" evidence="8">
    <location>
        <begin position="186"/>
        <end position="211"/>
    </location>
</feature>
<keyword evidence="3" id="KW-0547">Nucleotide-binding</keyword>
<dbReference type="InterPro" id="IPR039421">
    <property type="entry name" value="Type_1_exporter"/>
</dbReference>
<evidence type="ECO:0000256" key="4">
    <source>
        <dbReference type="ARBA" id="ARBA00022840"/>
    </source>
</evidence>
<dbReference type="PROSITE" id="PS50929">
    <property type="entry name" value="ABC_TM1F"/>
    <property type="match status" value="1"/>
</dbReference>
<dbReference type="GO" id="GO:0005524">
    <property type="term" value="F:ATP binding"/>
    <property type="evidence" value="ECO:0007669"/>
    <property type="project" value="UniProtKB-KW"/>
</dbReference>